<dbReference type="SUPFAM" id="SSF53850">
    <property type="entry name" value="Periplasmic binding protein-like II"/>
    <property type="match status" value="1"/>
</dbReference>
<name>A0AAV4TDA5_CAEEX</name>
<protein>
    <submittedName>
        <fullName evidence="1">Uncharacterized protein</fullName>
    </submittedName>
</protein>
<reference evidence="1 2" key="1">
    <citation type="submission" date="2021-06" db="EMBL/GenBank/DDBJ databases">
        <title>Caerostris extrusa draft genome.</title>
        <authorList>
            <person name="Kono N."/>
            <person name="Arakawa K."/>
        </authorList>
    </citation>
    <scope>NUCLEOTIDE SEQUENCE [LARGE SCALE GENOMIC DNA]</scope>
</reference>
<gene>
    <name evidence="1" type="ORF">CEXT_65871</name>
</gene>
<accession>A0AAV4TDA5</accession>
<evidence type="ECO:0000313" key="2">
    <source>
        <dbReference type="Proteomes" id="UP001054945"/>
    </source>
</evidence>
<comment type="caution">
    <text evidence="1">The sequence shown here is derived from an EMBL/GenBank/DDBJ whole genome shotgun (WGS) entry which is preliminary data.</text>
</comment>
<dbReference type="Proteomes" id="UP001054945">
    <property type="component" value="Unassembled WGS sequence"/>
</dbReference>
<organism evidence="1 2">
    <name type="scientific">Caerostris extrusa</name>
    <name type="common">Bark spider</name>
    <name type="synonym">Caerostris bankana</name>
    <dbReference type="NCBI Taxonomy" id="172846"/>
    <lineage>
        <taxon>Eukaryota</taxon>
        <taxon>Metazoa</taxon>
        <taxon>Ecdysozoa</taxon>
        <taxon>Arthropoda</taxon>
        <taxon>Chelicerata</taxon>
        <taxon>Arachnida</taxon>
        <taxon>Araneae</taxon>
        <taxon>Araneomorphae</taxon>
        <taxon>Entelegynae</taxon>
        <taxon>Araneoidea</taxon>
        <taxon>Araneidae</taxon>
        <taxon>Caerostris</taxon>
    </lineage>
</organism>
<evidence type="ECO:0000313" key="1">
    <source>
        <dbReference type="EMBL" id="GIY44648.1"/>
    </source>
</evidence>
<proteinExistence type="predicted"/>
<keyword evidence="2" id="KW-1185">Reference proteome</keyword>
<dbReference type="AlphaFoldDB" id="A0AAV4TDA5"/>
<sequence length="170" mass="19736">MNEIRRKAVDFSTPYLLEETTFVTPMPGNIKSNLALLQVFDGTTYSVTLLSRIIQPTKVAPIRTFHELSRAVQSGDHKLYTKELYIQLLLDSGEDHLKALGRMIVHNNWMVSLKKYQDISYGSPKSSQIRTRNYALLRFGHDENVFILKIHLMYFPWRLRIAKTSVVHQN</sequence>
<dbReference type="EMBL" id="BPLR01011174">
    <property type="protein sequence ID" value="GIY44648.1"/>
    <property type="molecule type" value="Genomic_DNA"/>
</dbReference>